<dbReference type="RefSeq" id="XP_022300292.1">
    <property type="nucleotide sequence ID" value="XM_022444584.1"/>
</dbReference>
<keyword evidence="12" id="KW-1185">Reference proteome</keyword>
<dbReference type="GO" id="GO:0005886">
    <property type="term" value="C:plasma membrane"/>
    <property type="evidence" value="ECO:0007669"/>
    <property type="project" value="UniProtKB-SubCell"/>
</dbReference>
<evidence type="ECO:0000256" key="4">
    <source>
        <dbReference type="ARBA" id="ARBA00022989"/>
    </source>
</evidence>
<keyword evidence="3 10" id="KW-0812">Transmembrane</keyword>
<keyword evidence="4 10" id="KW-1133">Transmembrane helix</keyword>
<evidence type="ECO:0000259" key="11">
    <source>
        <dbReference type="PROSITE" id="PS50262"/>
    </source>
</evidence>
<dbReference type="PANTHER" id="PTHR24228:SF74">
    <property type="entry name" value="G-PROTEIN COUPLED RECEPTORS FAMILY 1 PROFILE DOMAIN-CONTAINING PROTEIN"/>
    <property type="match status" value="1"/>
</dbReference>
<dbReference type="GeneID" id="111108601"/>
<evidence type="ECO:0000256" key="7">
    <source>
        <dbReference type="ARBA" id="ARBA00023170"/>
    </source>
</evidence>
<name>A0A8B8BA38_CRAVI</name>
<dbReference type="PANTHER" id="PTHR24228">
    <property type="entry name" value="B2 BRADYKININ RECEPTOR/ANGIOTENSIN II RECEPTOR"/>
    <property type="match status" value="1"/>
</dbReference>
<dbReference type="InterPro" id="IPR017452">
    <property type="entry name" value="GPCR_Rhodpsn_7TM"/>
</dbReference>
<feature type="domain" description="G-protein coupled receptors family 1 profile" evidence="11">
    <location>
        <begin position="71"/>
        <end position="345"/>
    </location>
</feature>
<keyword evidence="6 10" id="KW-0472">Membrane</keyword>
<evidence type="ECO:0000256" key="9">
    <source>
        <dbReference type="SAM" id="MobiDB-lite"/>
    </source>
</evidence>
<dbReference type="InterPro" id="IPR000276">
    <property type="entry name" value="GPCR_Rhodpsn"/>
</dbReference>
<feature type="transmembrane region" description="Helical" evidence="10">
    <location>
        <begin position="90"/>
        <end position="109"/>
    </location>
</feature>
<comment type="subcellular location">
    <subcellularLocation>
        <location evidence="1">Cell membrane</location>
        <topology evidence="1">Multi-pass membrane protein</topology>
    </subcellularLocation>
</comment>
<proteinExistence type="predicted"/>
<evidence type="ECO:0000256" key="2">
    <source>
        <dbReference type="ARBA" id="ARBA00022475"/>
    </source>
</evidence>
<keyword evidence="2" id="KW-1003">Cell membrane</keyword>
<evidence type="ECO:0000313" key="12">
    <source>
        <dbReference type="Proteomes" id="UP000694844"/>
    </source>
</evidence>
<dbReference type="SUPFAM" id="SSF81321">
    <property type="entry name" value="Family A G protein-coupled receptor-like"/>
    <property type="match status" value="1"/>
</dbReference>
<dbReference type="PROSITE" id="PS50262">
    <property type="entry name" value="G_PROTEIN_RECEP_F1_2"/>
    <property type="match status" value="1"/>
</dbReference>
<feature type="transmembrane region" description="Helical" evidence="10">
    <location>
        <begin position="213"/>
        <end position="239"/>
    </location>
</feature>
<reference evidence="13" key="1">
    <citation type="submission" date="2025-08" db="UniProtKB">
        <authorList>
            <consortium name="RefSeq"/>
        </authorList>
    </citation>
    <scope>IDENTIFICATION</scope>
    <source>
        <tissue evidence="13">Whole sample</tissue>
    </source>
</reference>
<evidence type="ECO:0000256" key="1">
    <source>
        <dbReference type="ARBA" id="ARBA00004651"/>
    </source>
</evidence>
<keyword evidence="7" id="KW-0675">Receptor</keyword>
<feature type="transmembrane region" description="Helical" evidence="10">
    <location>
        <begin position="57"/>
        <end position="78"/>
    </location>
</feature>
<dbReference type="Gene3D" id="1.20.1070.10">
    <property type="entry name" value="Rhodopsin 7-helix transmembrane proteins"/>
    <property type="match status" value="1"/>
</dbReference>
<keyword evidence="8" id="KW-0807">Transducer</keyword>
<gene>
    <name evidence="13" type="primary">LOC111108601</name>
</gene>
<evidence type="ECO:0000256" key="3">
    <source>
        <dbReference type="ARBA" id="ARBA00022692"/>
    </source>
</evidence>
<accession>A0A8B8BA38</accession>
<feature type="transmembrane region" description="Helical" evidence="10">
    <location>
        <begin position="172"/>
        <end position="193"/>
    </location>
</feature>
<dbReference type="PRINTS" id="PR00237">
    <property type="entry name" value="GPCRRHODOPSN"/>
</dbReference>
<dbReference type="KEGG" id="cvn:111108601"/>
<dbReference type="OrthoDB" id="10044919at2759"/>
<feature type="compositionally biased region" description="Basic and acidic residues" evidence="9">
    <location>
        <begin position="370"/>
        <end position="382"/>
    </location>
</feature>
<evidence type="ECO:0000256" key="5">
    <source>
        <dbReference type="ARBA" id="ARBA00023040"/>
    </source>
</evidence>
<evidence type="ECO:0000256" key="8">
    <source>
        <dbReference type="ARBA" id="ARBA00023224"/>
    </source>
</evidence>
<feature type="transmembrane region" description="Helical" evidence="10">
    <location>
        <begin position="129"/>
        <end position="151"/>
    </location>
</feature>
<evidence type="ECO:0000313" key="13">
    <source>
        <dbReference type="RefSeq" id="XP_022300292.1"/>
    </source>
</evidence>
<keyword evidence="5" id="KW-0297">G-protein coupled receptor</keyword>
<organism evidence="12 13">
    <name type="scientific">Crassostrea virginica</name>
    <name type="common">Eastern oyster</name>
    <dbReference type="NCBI Taxonomy" id="6565"/>
    <lineage>
        <taxon>Eukaryota</taxon>
        <taxon>Metazoa</taxon>
        <taxon>Spiralia</taxon>
        <taxon>Lophotrochozoa</taxon>
        <taxon>Mollusca</taxon>
        <taxon>Bivalvia</taxon>
        <taxon>Autobranchia</taxon>
        <taxon>Pteriomorphia</taxon>
        <taxon>Ostreida</taxon>
        <taxon>Ostreoidea</taxon>
        <taxon>Ostreidae</taxon>
        <taxon>Crassostrea</taxon>
    </lineage>
</organism>
<dbReference type="Pfam" id="PF00001">
    <property type="entry name" value="7tm_1"/>
    <property type="match status" value="1"/>
</dbReference>
<evidence type="ECO:0000256" key="6">
    <source>
        <dbReference type="ARBA" id="ARBA00023136"/>
    </source>
</evidence>
<dbReference type="AlphaFoldDB" id="A0A8B8BA38"/>
<feature type="transmembrane region" description="Helical" evidence="10">
    <location>
        <begin position="291"/>
        <end position="312"/>
    </location>
</feature>
<dbReference type="Proteomes" id="UP000694844">
    <property type="component" value="Chromosome 8"/>
</dbReference>
<feature type="transmembrane region" description="Helical" evidence="10">
    <location>
        <begin position="324"/>
        <end position="348"/>
    </location>
</feature>
<sequence>MTVRPFHNHRNPRLPPFHQTPFPTPYPHPNVSVLGTQTTQVFSLCCESVSYNLRISVRVFCIVLSIFGFVVNVVNIVAILKYKLQKEPSIFCILNLTINNTLICILVLPNTAKNTYMEDADSVTTPTCIIAGFVTFGLFGAEFFSMLLISLNRYLMFLHVGLYRKLYLNSRNLALLTIFSWAFPFTMLFMPLTNAWGSFTYKAKRFVCDPFHVMFYRIFIMLAIIICTLPVLLFCYGKILHKVLSNKKRIDVARATNVSQTAISTVSSTTKNNKDRPASGLPEKKNKERHLILSVTAIFVTYAVLYSPFIVLNLYDPEMRKVDAILHAGSTYLGWSHCVINTLVYTALNTKIKDAVRQLLYDSFAQPPVEEHSETQIPEKKKTSMHLALDSV</sequence>
<protein>
    <submittedName>
        <fullName evidence="13">G-protein coupled receptor moody-like</fullName>
    </submittedName>
</protein>
<dbReference type="GO" id="GO:0004930">
    <property type="term" value="F:G protein-coupled receptor activity"/>
    <property type="evidence" value="ECO:0007669"/>
    <property type="project" value="UniProtKB-KW"/>
</dbReference>
<evidence type="ECO:0000256" key="10">
    <source>
        <dbReference type="SAM" id="Phobius"/>
    </source>
</evidence>
<feature type="region of interest" description="Disordered" evidence="9">
    <location>
        <begin position="370"/>
        <end position="392"/>
    </location>
</feature>